<evidence type="ECO:0000259" key="3">
    <source>
        <dbReference type="Pfam" id="PF13439"/>
    </source>
</evidence>
<dbReference type="Gene3D" id="3.40.50.2000">
    <property type="entry name" value="Glycogen Phosphorylase B"/>
    <property type="match status" value="2"/>
</dbReference>
<dbReference type="PANTHER" id="PTHR46401:SF2">
    <property type="entry name" value="GLYCOSYLTRANSFERASE WBBK-RELATED"/>
    <property type="match status" value="1"/>
</dbReference>
<gene>
    <name evidence="4" type="ordered locus">Dbac_2511</name>
</gene>
<dbReference type="Pfam" id="PF00534">
    <property type="entry name" value="Glycos_transf_1"/>
    <property type="match status" value="1"/>
</dbReference>
<dbReference type="eggNOG" id="COG0438">
    <property type="taxonomic scope" value="Bacteria"/>
</dbReference>
<dbReference type="PANTHER" id="PTHR46401">
    <property type="entry name" value="GLYCOSYLTRANSFERASE WBBK-RELATED"/>
    <property type="match status" value="1"/>
</dbReference>
<evidence type="ECO:0000259" key="2">
    <source>
        <dbReference type="Pfam" id="PF00534"/>
    </source>
</evidence>
<keyword evidence="1 4" id="KW-0808">Transferase</keyword>
<dbReference type="STRING" id="525897.Dbac_2511"/>
<feature type="domain" description="Glycosyl transferase family 1" evidence="2">
    <location>
        <begin position="198"/>
        <end position="349"/>
    </location>
</feature>
<dbReference type="HOGENOM" id="CLU_009583_27_6_7"/>
<feature type="domain" description="Glycosyltransferase subfamily 4-like N-terminal" evidence="3">
    <location>
        <begin position="24"/>
        <end position="172"/>
    </location>
</feature>
<dbReference type="Proteomes" id="UP000002216">
    <property type="component" value="Chromosome"/>
</dbReference>
<sequence length="376" mass="41248">MHIGFDAKRFFHNPTGLGNYSRSTIFGLAEHFPQHSYTLYTPRLSGPFCTLPACHGLHVQEACPLGRAFPALWRSLGIPRAARGHGLDIYHGLSHELPLTSFGSRTRTVVSMHDLLFLTHPHLYPWVDRQLYAFKYRQSCLRADIVVAISQKTADDVHELFAVPRERIRVAYQSCSPAFGVTRDQNEAHRLRTIHGLPERYVLFVGSLIPRKGAQTLISALAQVPGADRPDLVIVGKGPLEPALREQARDCGLAGRVHFLGQVADADLPGLYQQAALFAYPSVGEGFGIPILEALSSRVPVITSTGSCFAEPGGDAALYTTPGDASALAEALARVLRDSDLRHDMIAKGVRHAQNFHISRTSAALMQVYADLCTKR</sequence>
<organism evidence="4 5">
    <name type="scientific">Desulfomicrobium baculatum (strain DSM 4028 / VKM B-1378 / X)</name>
    <name type="common">Desulfovibrio baculatus</name>
    <dbReference type="NCBI Taxonomy" id="525897"/>
    <lineage>
        <taxon>Bacteria</taxon>
        <taxon>Pseudomonadati</taxon>
        <taxon>Thermodesulfobacteriota</taxon>
        <taxon>Desulfovibrionia</taxon>
        <taxon>Desulfovibrionales</taxon>
        <taxon>Desulfomicrobiaceae</taxon>
        <taxon>Desulfomicrobium</taxon>
    </lineage>
</organism>
<dbReference type="EMBL" id="CP001629">
    <property type="protein sequence ID" value="ACU90590.1"/>
    <property type="molecule type" value="Genomic_DNA"/>
</dbReference>
<proteinExistence type="predicted"/>
<dbReference type="RefSeq" id="WP_015774679.1">
    <property type="nucleotide sequence ID" value="NC_013173.1"/>
</dbReference>
<dbReference type="KEGG" id="dba:Dbac_2511"/>
<dbReference type="Pfam" id="PF13439">
    <property type="entry name" value="Glyco_transf_4"/>
    <property type="match status" value="1"/>
</dbReference>
<keyword evidence="5" id="KW-1185">Reference proteome</keyword>
<dbReference type="CDD" id="cd03809">
    <property type="entry name" value="GT4_MtfB-like"/>
    <property type="match status" value="1"/>
</dbReference>
<dbReference type="InterPro" id="IPR001296">
    <property type="entry name" value="Glyco_trans_1"/>
</dbReference>
<name>C7LS42_DESBD</name>
<dbReference type="SUPFAM" id="SSF53756">
    <property type="entry name" value="UDP-Glycosyltransferase/glycogen phosphorylase"/>
    <property type="match status" value="1"/>
</dbReference>
<evidence type="ECO:0000313" key="5">
    <source>
        <dbReference type="Proteomes" id="UP000002216"/>
    </source>
</evidence>
<dbReference type="AlphaFoldDB" id="C7LS42"/>
<dbReference type="InterPro" id="IPR028098">
    <property type="entry name" value="Glyco_trans_4-like_N"/>
</dbReference>
<dbReference type="GO" id="GO:0009103">
    <property type="term" value="P:lipopolysaccharide biosynthetic process"/>
    <property type="evidence" value="ECO:0007669"/>
    <property type="project" value="TreeGrafter"/>
</dbReference>
<accession>C7LS42</accession>
<dbReference type="GO" id="GO:0016757">
    <property type="term" value="F:glycosyltransferase activity"/>
    <property type="evidence" value="ECO:0007669"/>
    <property type="project" value="InterPro"/>
</dbReference>
<reference evidence="4 5" key="1">
    <citation type="journal article" date="2009" name="Stand. Genomic Sci.">
        <title>Complete genome sequence of Desulfomicrobium baculatum type strain (X).</title>
        <authorList>
            <person name="Copeland A."/>
            <person name="Spring S."/>
            <person name="Goker M."/>
            <person name="Schneider S."/>
            <person name="Lapidus A."/>
            <person name="Del Rio T.G."/>
            <person name="Tice H."/>
            <person name="Cheng J.F."/>
            <person name="Chen F."/>
            <person name="Nolan M."/>
            <person name="Bruce D."/>
            <person name="Goodwin L."/>
            <person name="Pitluck S."/>
            <person name="Ivanova N."/>
            <person name="Mavrommatis K."/>
            <person name="Ovchinnikova G."/>
            <person name="Pati A."/>
            <person name="Chen A."/>
            <person name="Palaniappan K."/>
            <person name="Land M."/>
            <person name="Hauser L."/>
            <person name="Chang Y.J."/>
            <person name="Jeffries C.C."/>
            <person name="Meincke L."/>
            <person name="Sims D."/>
            <person name="Brettin T."/>
            <person name="Detter J.C."/>
            <person name="Han C."/>
            <person name="Chain P."/>
            <person name="Bristow J."/>
            <person name="Eisen J.A."/>
            <person name="Markowitz V."/>
            <person name="Hugenholtz P."/>
            <person name="Kyrpides N.C."/>
            <person name="Klenk H.P."/>
            <person name="Lucas S."/>
        </authorList>
    </citation>
    <scope>NUCLEOTIDE SEQUENCE [LARGE SCALE GENOMIC DNA]</scope>
    <source>
        <strain evidence="5">DSM 4028 / VKM B-1378 / X</strain>
    </source>
</reference>
<evidence type="ECO:0000256" key="1">
    <source>
        <dbReference type="ARBA" id="ARBA00022679"/>
    </source>
</evidence>
<dbReference type="CAZy" id="GT4">
    <property type="family name" value="Glycosyltransferase Family 4"/>
</dbReference>
<evidence type="ECO:0000313" key="4">
    <source>
        <dbReference type="EMBL" id="ACU90590.1"/>
    </source>
</evidence>
<protein>
    <submittedName>
        <fullName evidence="4">Glycosyl transferase group 1</fullName>
    </submittedName>
</protein>